<organism evidence="6 7">
    <name type="scientific">Haloferax volcanii</name>
    <name type="common">Halobacterium volcanii</name>
    <dbReference type="NCBI Taxonomy" id="2246"/>
    <lineage>
        <taxon>Archaea</taxon>
        <taxon>Methanobacteriati</taxon>
        <taxon>Methanobacteriota</taxon>
        <taxon>Stenosarchaea group</taxon>
        <taxon>Halobacteria</taxon>
        <taxon>Halobacteriales</taxon>
        <taxon>Haloferacaceae</taxon>
        <taxon>Haloferax</taxon>
    </lineage>
</organism>
<evidence type="ECO:0000313" key="6">
    <source>
        <dbReference type="EMBL" id="TVT94875.1"/>
    </source>
</evidence>
<evidence type="ECO:0000259" key="4">
    <source>
        <dbReference type="PROSITE" id="PS51898"/>
    </source>
</evidence>
<evidence type="ECO:0000256" key="1">
    <source>
        <dbReference type="ARBA" id="ARBA00023125"/>
    </source>
</evidence>
<evidence type="ECO:0000313" key="7">
    <source>
        <dbReference type="Proteomes" id="UP000320212"/>
    </source>
</evidence>
<dbReference type="Gene3D" id="1.10.443.10">
    <property type="entry name" value="Intergrase catalytic core"/>
    <property type="match status" value="1"/>
</dbReference>
<dbReference type="RefSeq" id="WP_144858728.1">
    <property type="nucleotide sequence ID" value="NZ_CP048738.1"/>
</dbReference>
<dbReference type="InterPro" id="IPR002104">
    <property type="entry name" value="Integrase_catalytic"/>
</dbReference>
<dbReference type="PROSITE" id="PS51898">
    <property type="entry name" value="TYR_RECOMBINASE"/>
    <property type="match status" value="1"/>
</dbReference>
<keyword evidence="1" id="KW-0238">DNA-binding</keyword>
<keyword evidence="2" id="KW-0233">DNA recombination</keyword>
<dbReference type="Pfam" id="PF00589">
    <property type="entry name" value="Phage_integrase"/>
    <property type="match status" value="1"/>
</dbReference>
<evidence type="ECO:0000313" key="5">
    <source>
        <dbReference type="EMBL" id="QIB79580.1"/>
    </source>
</evidence>
<gene>
    <name evidence="6" type="ORF">FQA18_09450</name>
    <name evidence="5" type="ORF">G3A49_16325</name>
</gene>
<accession>A0A558GAT6</accession>
<dbReference type="InterPro" id="IPR011010">
    <property type="entry name" value="DNA_brk_join_enz"/>
</dbReference>
<feature type="region of interest" description="Disordered" evidence="3">
    <location>
        <begin position="1"/>
        <end position="20"/>
    </location>
</feature>
<evidence type="ECO:0000256" key="2">
    <source>
        <dbReference type="ARBA" id="ARBA00023172"/>
    </source>
</evidence>
<name>A0A558GAT6_HALVO</name>
<dbReference type="GO" id="GO:0003677">
    <property type="term" value="F:DNA binding"/>
    <property type="evidence" value="ECO:0007669"/>
    <property type="project" value="UniProtKB-KW"/>
</dbReference>
<feature type="compositionally biased region" description="Basic and acidic residues" evidence="3">
    <location>
        <begin position="1"/>
        <end position="10"/>
    </location>
</feature>
<evidence type="ECO:0000313" key="8">
    <source>
        <dbReference type="Proteomes" id="UP000465667"/>
    </source>
</evidence>
<dbReference type="SUPFAM" id="SSF56349">
    <property type="entry name" value="DNA breaking-rejoining enzymes"/>
    <property type="match status" value="1"/>
</dbReference>
<reference evidence="5 8" key="2">
    <citation type="submission" date="2020-02" db="EMBL/GenBank/DDBJ databases">
        <title>Whole genome sequence of Haloferax alexandrinus pws1.</title>
        <authorList>
            <person name="Verma D.K."/>
            <person name="Gopal K."/>
            <person name="Prasad E.S."/>
        </authorList>
    </citation>
    <scope>NUCLEOTIDE SEQUENCE [LARGE SCALE GENOMIC DNA]</scope>
    <source>
        <strain evidence="8">wsp1</strain>
        <strain evidence="5">Wsp1</strain>
    </source>
</reference>
<evidence type="ECO:0000256" key="3">
    <source>
        <dbReference type="SAM" id="MobiDB-lite"/>
    </source>
</evidence>
<dbReference type="GO" id="GO:0006310">
    <property type="term" value="P:DNA recombination"/>
    <property type="evidence" value="ECO:0007669"/>
    <property type="project" value="UniProtKB-KW"/>
</dbReference>
<dbReference type="Gene3D" id="1.10.150.130">
    <property type="match status" value="1"/>
</dbReference>
<dbReference type="CDD" id="cd00397">
    <property type="entry name" value="DNA_BRE_C"/>
    <property type="match status" value="1"/>
</dbReference>
<dbReference type="InterPro" id="IPR010998">
    <property type="entry name" value="Integrase_recombinase_N"/>
</dbReference>
<sequence length="324" mass="38308">MTSTHDSREEFADEFDQEIDPLRQYEEGFKSISADPFDLFAEEIIDKKDKSNTKNNYTIPIQQWQAFMRDRGRHPACPASRHVDEFLNYQRNELDNSKPTTKQKFIHLNRVFKFFISEDALPHDGSYNPFKKILDDEEWETDTSKTPPNLSVEDLADVLVTVKHWKHRALILIMLFLGIRAQEACNIELSEVNIQHEELQKHYPELGTHDRLPDDVDAIYFPTRYDREGNKSKNERILPIPDELKVALVRYLMVRPDNGKPWLFLSQTRHNQMGNSKVNEIWKEYFHPQYEYDEDDKYDSITSHFGRHYFSTCSRRRKTGTASS</sequence>
<dbReference type="GeneID" id="44085008"/>
<dbReference type="AlphaFoldDB" id="A0A558GAT6"/>
<accession>A0A6C0UWK8</accession>
<proteinExistence type="predicted"/>
<dbReference type="EMBL" id="VMTR01000055">
    <property type="protein sequence ID" value="TVT94875.1"/>
    <property type="molecule type" value="Genomic_DNA"/>
</dbReference>
<dbReference type="KEGG" id="hale:G3A49_16325"/>
<protein>
    <submittedName>
        <fullName evidence="6">Site-specific integrase</fullName>
    </submittedName>
</protein>
<dbReference type="Proteomes" id="UP000465667">
    <property type="component" value="Chromosome"/>
</dbReference>
<dbReference type="EMBL" id="CP048738">
    <property type="protein sequence ID" value="QIB79580.1"/>
    <property type="molecule type" value="Genomic_DNA"/>
</dbReference>
<dbReference type="InterPro" id="IPR013762">
    <property type="entry name" value="Integrase-like_cat_sf"/>
</dbReference>
<dbReference type="GO" id="GO:0015074">
    <property type="term" value="P:DNA integration"/>
    <property type="evidence" value="ECO:0007669"/>
    <property type="project" value="InterPro"/>
</dbReference>
<dbReference type="Proteomes" id="UP000320212">
    <property type="component" value="Unassembled WGS sequence"/>
</dbReference>
<feature type="domain" description="Tyr recombinase" evidence="4">
    <location>
        <begin position="145"/>
        <end position="324"/>
    </location>
</feature>
<reference evidence="6 7" key="1">
    <citation type="submission" date="2019-07" db="EMBL/GenBank/DDBJ databases">
        <title>Draft genome sequence of Haloferax volcanii SS0101, isolated from salt farm in Samut Sakhon, Thailand.</title>
        <authorList>
            <person name="Wanthongcharoen S."/>
            <person name="Yamprayoonswat W."/>
            <person name="Ruangsuj P."/>
            <person name="Thongpramul N."/>
            <person name="Jumpathong W."/>
            <person name="Sittihan S."/>
            <person name="Kanjanavas P."/>
            <person name="Yasawong M."/>
        </authorList>
    </citation>
    <scope>NUCLEOTIDE SEQUENCE [LARGE SCALE GENOMIC DNA]</scope>
    <source>
        <strain evidence="6 7">SS0101</strain>
    </source>
</reference>